<sequence length="436" mass="46935">MSAPTTFLSADPTSITIPTDDSGIITAFNEIKAILVAMNHNLGLAIDQIKAHHADIATADANHKALEGSVSNVETVLMKVQAELSKISSGGAGPSTLGGSKKGLKISEPTKFDGSDKTKATAFRTALTHYIRVNGPGSTADEQIAFIISYLDGAARDWLDPFQEQDEVLGNTIGWLHDVNLFWDQFNSRWNVQNRTENFRTKFMALRQNTGSVQDYWKDFQTYSQGLGYNDAALRDTFYSGLNVKAKETLMLQNYTHTSGSLQDLAAKALENDERLREFQKANKSALGGASSSGTKGSSTSTAAQGAPRDKLTVGEKVYQLGSDGKAKKGTIVKIGKNKKGLSVPTVKWNDGTEEVTQFKGLKKDEHPVPNPTPRPPKSGPTPMDLDGAGSSKKGKSVVCSNCGGKGHYANQCPSRSLSGQAAHLSDFEESEKEDL</sequence>
<dbReference type="AlphaFoldDB" id="X8IZP8"/>
<feature type="region of interest" description="Disordered" evidence="3">
    <location>
        <begin position="410"/>
        <end position="436"/>
    </location>
</feature>
<keyword evidence="2" id="KW-0479">Metal-binding</keyword>
<dbReference type="SUPFAM" id="SSF57756">
    <property type="entry name" value="Retrovirus zinc finger-like domains"/>
    <property type="match status" value="1"/>
</dbReference>
<evidence type="ECO:0000256" key="3">
    <source>
        <dbReference type="SAM" id="MobiDB-lite"/>
    </source>
</evidence>
<dbReference type="Gene3D" id="4.10.60.10">
    <property type="entry name" value="Zinc finger, CCHC-type"/>
    <property type="match status" value="1"/>
</dbReference>
<feature type="region of interest" description="Disordered" evidence="3">
    <location>
        <begin position="358"/>
        <end position="397"/>
    </location>
</feature>
<dbReference type="PANTHER" id="PTHR33223:SF6">
    <property type="entry name" value="CCHC-TYPE DOMAIN-CONTAINING PROTEIN"/>
    <property type="match status" value="1"/>
</dbReference>
<organism evidence="5 6">
    <name type="scientific">Rhizoctonia solani AG-3 Rhs1AP</name>
    <dbReference type="NCBI Taxonomy" id="1086054"/>
    <lineage>
        <taxon>Eukaryota</taxon>
        <taxon>Fungi</taxon>
        <taxon>Dikarya</taxon>
        <taxon>Basidiomycota</taxon>
        <taxon>Agaricomycotina</taxon>
        <taxon>Agaricomycetes</taxon>
        <taxon>Cantharellales</taxon>
        <taxon>Ceratobasidiaceae</taxon>
        <taxon>Rhizoctonia</taxon>
    </lineage>
</organism>
<feature type="non-terminal residue" evidence="5">
    <location>
        <position position="436"/>
    </location>
</feature>
<accession>X8IZP8</accession>
<dbReference type="PROSITE" id="PS50158">
    <property type="entry name" value="ZF_CCHC"/>
    <property type="match status" value="1"/>
</dbReference>
<dbReference type="OrthoDB" id="3237037at2759"/>
<comment type="caution">
    <text evidence="5">The sequence shown here is derived from an EMBL/GenBank/DDBJ whole genome shotgun (WGS) entry which is preliminary data.</text>
</comment>
<gene>
    <name evidence="5" type="ORF">RSOL_122300</name>
</gene>
<dbReference type="Proteomes" id="UP000030108">
    <property type="component" value="Unassembled WGS sequence"/>
</dbReference>
<reference evidence="6" key="1">
    <citation type="journal article" date="2014" name="Genome Announc.">
        <title>Draft genome sequence of the plant-pathogenic soil fungus Rhizoctonia solani anastomosis group 3 strain Rhs1AP.</title>
        <authorList>
            <person name="Cubeta M.A."/>
            <person name="Thomas E."/>
            <person name="Dean R.A."/>
            <person name="Jabaji S."/>
            <person name="Neate S.M."/>
            <person name="Tavantzis S."/>
            <person name="Toda T."/>
            <person name="Vilgalys R."/>
            <person name="Bharathan N."/>
            <person name="Fedorova-Abrams N."/>
            <person name="Pakala S.B."/>
            <person name="Pakala S.M."/>
            <person name="Zafar N."/>
            <person name="Joardar V."/>
            <person name="Losada L."/>
            <person name="Nierman W.C."/>
        </authorList>
    </citation>
    <scope>NUCLEOTIDE SEQUENCE [LARGE SCALE GENOMIC DNA]</scope>
    <source>
        <strain evidence="6">AG-3</strain>
    </source>
</reference>
<dbReference type="SMART" id="SM00343">
    <property type="entry name" value="ZnF_C2HC"/>
    <property type="match status" value="1"/>
</dbReference>
<evidence type="ECO:0000313" key="5">
    <source>
        <dbReference type="EMBL" id="EUC55563.1"/>
    </source>
</evidence>
<evidence type="ECO:0000313" key="6">
    <source>
        <dbReference type="Proteomes" id="UP000030108"/>
    </source>
</evidence>
<dbReference type="Pfam" id="PF03732">
    <property type="entry name" value="Retrotrans_gag"/>
    <property type="match status" value="1"/>
</dbReference>
<protein>
    <submittedName>
        <fullName evidence="5">Retrotransposon gag protein</fullName>
    </submittedName>
</protein>
<evidence type="ECO:0000259" key="4">
    <source>
        <dbReference type="PROSITE" id="PS50158"/>
    </source>
</evidence>
<evidence type="ECO:0000256" key="1">
    <source>
        <dbReference type="ARBA" id="ARBA00022664"/>
    </source>
</evidence>
<proteinExistence type="predicted"/>
<dbReference type="GO" id="GO:0003676">
    <property type="term" value="F:nucleic acid binding"/>
    <property type="evidence" value="ECO:0007669"/>
    <property type="project" value="InterPro"/>
</dbReference>
<feature type="region of interest" description="Disordered" evidence="3">
    <location>
        <begin position="282"/>
        <end position="309"/>
    </location>
</feature>
<dbReference type="GO" id="GO:0008270">
    <property type="term" value="F:zinc ion binding"/>
    <property type="evidence" value="ECO:0007669"/>
    <property type="project" value="UniProtKB-KW"/>
</dbReference>
<keyword evidence="2" id="KW-0863">Zinc-finger</keyword>
<dbReference type="EMBL" id="JATN01000322">
    <property type="protein sequence ID" value="EUC55563.1"/>
    <property type="molecule type" value="Genomic_DNA"/>
</dbReference>
<feature type="compositionally biased region" description="Pro residues" evidence="3">
    <location>
        <begin position="369"/>
        <end position="380"/>
    </location>
</feature>
<dbReference type="InterPro" id="IPR001878">
    <property type="entry name" value="Znf_CCHC"/>
</dbReference>
<keyword evidence="1" id="KW-0507">mRNA processing</keyword>
<dbReference type="GO" id="GO:0006397">
    <property type="term" value="P:mRNA processing"/>
    <property type="evidence" value="ECO:0007669"/>
    <property type="project" value="UniProtKB-KW"/>
</dbReference>
<evidence type="ECO:0000256" key="2">
    <source>
        <dbReference type="PROSITE-ProRule" id="PRU00047"/>
    </source>
</evidence>
<name>X8IZP8_9AGAM</name>
<feature type="domain" description="CCHC-type" evidence="4">
    <location>
        <begin position="400"/>
        <end position="415"/>
    </location>
</feature>
<dbReference type="InterPro" id="IPR036875">
    <property type="entry name" value="Znf_CCHC_sf"/>
</dbReference>
<feature type="region of interest" description="Disordered" evidence="3">
    <location>
        <begin position="91"/>
        <end position="112"/>
    </location>
</feature>
<dbReference type="Pfam" id="PF00098">
    <property type="entry name" value="zf-CCHC"/>
    <property type="match status" value="1"/>
</dbReference>
<feature type="compositionally biased region" description="Low complexity" evidence="3">
    <location>
        <begin position="282"/>
        <end position="307"/>
    </location>
</feature>
<keyword evidence="2" id="KW-0862">Zinc</keyword>
<dbReference type="PANTHER" id="PTHR33223">
    <property type="entry name" value="CCHC-TYPE DOMAIN-CONTAINING PROTEIN"/>
    <property type="match status" value="1"/>
</dbReference>
<dbReference type="InterPro" id="IPR005162">
    <property type="entry name" value="Retrotrans_gag_dom"/>
</dbReference>